<feature type="compositionally biased region" description="Basic and acidic residues" evidence="1">
    <location>
        <begin position="1"/>
        <end position="31"/>
    </location>
</feature>
<protein>
    <submittedName>
        <fullName evidence="2">Uncharacterized protein</fullName>
    </submittedName>
</protein>
<evidence type="ECO:0000313" key="2">
    <source>
        <dbReference type="EMBL" id="SMF90706.1"/>
    </source>
</evidence>
<keyword evidence="3" id="KW-1185">Reference proteome</keyword>
<organism evidence="2 3">
    <name type="scientific">Paenibacillus uliginis N3/975</name>
    <dbReference type="NCBI Taxonomy" id="1313296"/>
    <lineage>
        <taxon>Bacteria</taxon>
        <taxon>Bacillati</taxon>
        <taxon>Bacillota</taxon>
        <taxon>Bacilli</taxon>
        <taxon>Bacillales</taxon>
        <taxon>Paenibacillaceae</taxon>
        <taxon>Paenibacillus</taxon>
    </lineage>
</organism>
<dbReference type="AlphaFoldDB" id="A0A1X7HPP9"/>
<accession>A0A1X7HPP9</accession>
<sequence>MNKNDSKQQEQQKQENKHRKGETITDKKLDGINHPST</sequence>
<feature type="region of interest" description="Disordered" evidence="1">
    <location>
        <begin position="1"/>
        <end position="37"/>
    </location>
</feature>
<reference evidence="2 3" key="1">
    <citation type="submission" date="2017-04" db="EMBL/GenBank/DDBJ databases">
        <authorList>
            <person name="Afonso C.L."/>
            <person name="Miller P.J."/>
            <person name="Scott M.A."/>
            <person name="Spackman E."/>
            <person name="Goraichik I."/>
            <person name="Dimitrov K.M."/>
            <person name="Suarez D.L."/>
            <person name="Swayne D.E."/>
        </authorList>
    </citation>
    <scope>NUCLEOTIDE SEQUENCE [LARGE SCALE GENOMIC DNA]</scope>
    <source>
        <strain evidence="2 3">N3/975</strain>
    </source>
</reference>
<proteinExistence type="predicted"/>
<dbReference type="STRING" id="1313296.SAMN05661091_5198"/>
<dbReference type="Proteomes" id="UP000192940">
    <property type="component" value="Chromosome I"/>
</dbReference>
<gene>
    <name evidence="2" type="ORF">SAMN05661091_5198</name>
</gene>
<evidence type="ECO:0000313" key="3">
    <source>
        <dbReference type="Proteomes" id="UP000192940"/>
    </source>
</evidence>
<evidence type="ECO:0000256" key="1">
    <source>
        <dbReference type="SAM" id="MobiDB-lite"/>
    </source>
</evidence>
<name>A0A1X7HPP9_9BACL</name>
<dbReference type="EMBL" id="LT840184">
    <property type="protein sequence ID" value="SMF90706.1"/>
    <property type="molecule type" value="Genomic_DNA"/>
</dbReference>